<feature type="region of interest" description="Disordered" evidence="4">
    <location>
        <begin position="192"/>
        <end position="215"/>
    </location>
</feature>
<dbReference type="CDD" id="cd02440">
    <property type="entry name" value="AdoMet_MTases"/>
    <property type="match status" value="1"/>
</dbReference>
<dbReference type="SUPFAM" id="SSF53335">
    <property type="entry name" value="S-adenosyl-L-methionine-dependent methyltransferases"/>
    <property type="match status" value="1"/>
</dbReference>
<feature type="compositionally biased region" description="Basic and acidic residues" evidence="4">
    <location>
        <begin position="204"/>
        <end position="215"/>
    </location>
</feature>
<keyword evidence="2 6" id="KW-0808">Transferase</keyword>
<dbReference type="Gene3D" id="3.40.50.150">
    <property type="entry name" value="Vaccinia Virus protein VP39"/>
    <property type="match status" value="1"/>
</dbReference>
<dbReference type="Pfam" id="PF13649">
    <property type="entry name" value="Methyltransf_25"/>
    <property type="match status" value="1"/>
</dbReference>
<dbReference type="EMBL" id="CP049866">
    <property type="protein sequence ID" value="QIK74964.1"/>
    <property type="molecule type" value="Genomic_DNA"/>
</dbReference>
<dbReference type="Proteomes" id="UP000502035">
    <property type="component" value="Chromosome"/>
</dbReference>
<dbReference type="RefSeq" id="WP_166315904.1">
    <property type="nucleotide sequence ID" value="NZ_CP049866.1"/>
</dbReference>
<evidence type="ECO:0000256" key="4">
    <source>
        <dbReference type="SAM" id="MobiDB-lite"/>
    </source>
</evidence>
<accession>A0A6G7YDI5</accession>
<feature type="compositionally biased region" description="Basic and acidic residues" evidence="4">
    <location>
        <begin position="1"/>
        <end position="12"/>
    </location>
</feature>
<evidence type="ECO:0000313" key="7">
    <source>
        <dbReference type="Proteomes" id="UP000502035"/>
    </source>
</evidence>
<keyword evidence="1 6" id="KW-0489">Methyltransferase</keyword>
<protein>
    <submittedName>
        <fullName evidence="6">Methyltransferase domain-containing protein</fullName>
    </submittedName>
</protein>
<evidence type="ECO:0000313" key="6">
    <source>
        <dbReference type="EMBL" id="QIK74964.1"/>
    </source>
</evidence>
<dbReference type="GO" id="GO:0008168">
    <property type="term" value="F:methyltransferase activity"/>
    <property type="evidence" value="ECO:0007669"/>
    <property type="project" value="UniProtKB-KW"/>
</dbReference>
<evidence type="ECO:0000256" key="1">
    <source>
        <dbReference type="ARBA" id="ARBA00022603"/>
    </source>
</evidence>
<dbReference type="AlphaFoldDB" id="A0A6G7YDI5"/>
<organism evidence="6 7">
    <name type="scientific">Nocardioides piscis</name>
    <dbReference type="NCBI Taxonomy" id="2714938"/>
    <lineage>
        <taxon>Bacteria</taxon>
        <taxon>Bacillati</taxon>
        <taxon>Actinomycetota</taxon>
        <taxon>Actinomycetes</taxon>
        <taxon>Propionibacteriales</taxon>
        <taxon>Nocardioidaceae</taxon>
        <taxon>Nocardioides</taxon>
    </lineage>
</organism>
<evidence type="ECO:0000259" key="5">
    <source>
        <dbReference type="Pfam" id="PF13649"/>
    </source>
</evidence>
<keyword evidence="7" id="KW-1185">Reference proteome</keyword>
<dbReference type="PANTHER" id="PTHR43464:SF19">
    <property type="entry name" value="UBIQUINONE BIOSYNTHESIS O-METHYLTRANSFERASE, MITOCHONDRIAL"/>
    <property type="match status" value="1"/>
</dbReference>
<evidence type="ECO:0000256" key="2">
    <source>
        <dbReference type="ARBA" id="ARBA00022679"/>
    </source>
</evidence>
<keyword evidence="3" id="KW-0949">S-adenosyl-L-methionine</keyword>
<sequence>MSKHEHRADLPGHQHQSPVEADEWDERYGEDQMWSGMPNEQLVVEVSELAPGTALDVGCGEGADAIWLAERGWRVTAIDVSAKALGRATRAAAAAGTEVEWRQVGLEGAGASTYDLVSVFYPALLRGDGAIITTLLDAVAPGGTLLVVHHAHVDRERAREHGFDPDDYVRHEDLVAALTDRPGWVVEIAEQRARTAPDGPGAHHHTDSVLRARRA</sequence>
<dbReference type="PANTHER" id="PTHR43464">
    <property type="entry name" value="METHYLTRANSFERASE"/>
    <property type="match status" value="1"/>
</dbReference>
<feature type="region of interest" description="Disordered" evidence="4">
    <location>
        <begin position="1"/>
        <end position="21"/>
    </location>
</feature>
<name>A0A6G7YDI5_9ACTN</name>
<evidence type="ECO:0000256" key="3">
    <source>
        <dbReference type="ARBA" id="ARBA00022691"/>
    </source>
</evidence>
<proteinExistence type="predicted"/>
<reference evidence="6 7" key="1">
    <citation type="submission" date="2020-03" db="EMBL/GenBank/DDBJ databases">
        <title>Nocardioides sp. nov., isolated from fish.</title>
        <authorList>
            <person name="Hyun D.-W."/>
            <person name="Bae J.-W."/>
        </authorList>
    </citation>
    <scope>NUCLEOTIDE SEQUENCE [LARGE SCALE GENOMIC DNA]</scope>
    <source>
        <strain evidence="6 7">HDW12A</strain>
    </source>
</reference>
<dbReference type="InterPro" id="IPR029063">
    <property type="entry name" value="SAM-dependent_MTases_sf"/>
</dbReference>
<feature type="domain" description="Methyltransferase" evidence="5">
    <location>
        <begin position="55"/>
        <end position="143"/>
    </location>
</feature>
<dbReference type="GO" id="GO:0032259">
    <property type="term" value="P:methylation"/>
    <property type="evidence" value="ECO:0007669"/>
    <property type="project" value="UniProtKB-KW"/>
</dbReference>
<dbReference type="KEGG" id="npi:G7071_05480"/>
<gene>
    <name evidence="6" type="ORF">G7071_05480</name>
</gene>
<dbReference type="InterPro" id="IPR041698">
    <property type="entry name" value="Methyltransf_25"/>
</dbReference>